<evidence type="ECO:0000313" key="1">
    <source>
        <dbReference type="EMBL" id="GFN77874.1"/>
    </source>
</evidence>
<sequence length="130" mass="14347">MHGSLKVSLHSVYLVLGKIVSSLLKRARLQLHSCECELKGPAGENELSSDDCLIWREDGSNISRKLGVRARSVKVEKVGGGGAEIKRGGTLASPSPILIDETFDDNLFIEEKMGVKKVKEEETQKEKKKR</sequence>
<gene>
    <name evidence="1" type="ORF">PoB_000438000</name>
</gene>
<proteinExistence type="predicted"/>
<keyword evidence="2" id="KW-1185">Reference proteome</keyword>
<name>A0AAV3Y5X6_9GAST</name>
<reference evidence="1 2" key="1">
    <citation type="journal article" date="2021" name="Elife">
        <title>Chloroplast acquisition without the gene transfer in kleptoplastic sea slugs, Plakobranchus ocellatus.</title>
        <authorList>
            <person name="Maeda T."/>
            <person name="Takahashi S."/>
            <person name="Yoshida T."/>
            <person name="Shimamura S."/>
            <person name="Takaki Y."/>
            <person name="Nagai Y."/>
            <person name="Toyoda A."/>
            <person name="Suzuki Y."/>
            <person name="Arimoto A."/>
            <person name="Ishii H."/>
            <person name="Satoh N."/>
            <person name="Nishiyama T."/>
            <person name="Hasebe M."/>
            <person name="Maruyama T."/>
            <person name="Minagawa J."/>
            <person name="Obokata J."/>
            <person name="Shigenobu S."/>
        </authorList>
    </citation>
    <scope>NUCLEOTIDE SEQUENCE [LARGE SCALE GENOMIC DNA]</scope>
</reference>
<dbReference type="Proteomes" id="UP000735302">
    <property type="component" value="Unassembled WGS sequence"/>
</dbReference>
<comment type="caution">
    <text evidence="1">The sequence shown here is derived from an EMBL/GenBank/DDBJ whole genome shotgun (WGS) entry which is preliminary data.</text>
</comment>
<dbReference type="EMBL" id="BLXT01000512">
    <property type="protein sequence ID" value="GFN77874.1"/>
    <property type="molecule type" value="Genomic_DNA"/>
</dbReference>
<dbReference type="AlphaFoldDB" id="A0AAV3Y5X6"/>
<evidence type="ECO:0000313" key="2">
    <source>
        <dbReference type="Proteomes" id="UP000735302"/>
    </source>
</evidence>
<accession>A0AAV3Y5X6</accession>
<protein>
    <submittedName>
        <fullName evidence="1">Uncharacterized protein</fullName>
    </submittedName>
</protein>
<organism evidence="1 2">
    <name type="scientific">Plakobranchus ocellatus</name>
    <dbReference type="NCBI Taxonomy" id="259542"/>
    <lineage>
        <taxon>Eukaryota</taxon>
        <taxon>Metazoa</taxon>
        <taxon>Spiralia</taxon>
        <taxon>Lophotrochozoa</taxon>
        <taxon>Mollusca</taxon>
        <taxon>Gastropoda</taxon>
        <taxon>Heterobranchia</taxon>
        <taxon>Euthyneura</taxon>
        <taxon>Panpulmonata</taxon>
        <taxon>Sacoglossa</taxon>
        <taxon>Placobranchoidea</taxon>
        <taxon>Plakobranchidae</taxon>
        <taxon>Plakobranchus</taxon>
    </lineage>
</organism>